<protein>
    <recommendedName>
        <fullName evidence="4">Signal transduction histidine kinase</fullName>
    </recommendedName>
</protein>
<feature type="transmembrane region" description="Helical" evidence="1">
    <location>
        <begin position="129"/>
        <end position="146"/>
    </location>
</feature>
<keyword evidence="1" id="KW-1133">Transmembrane helix</keyword>
<gene>
    <name evidence="2" type="ORF">LX12_003070</name>
</gene>
<evidence type="ECO:0000313" key="2">
    <source>
        <dbReference type="EMBL" id="MCP2161871.1"/>
    </source>
</evidence>
<evidence type="ECO:0000313" key="3">
    <source>
        <dbReference type="Proteomes" id="UP001205740"/>
    </source>
</evidence>
<keyword evidence="3" id="KW-1185">Reference proteome</keyword>
<dbReference type="EMBL" id="JAMTCG010000005">
    <property type="protein sequence ID" value="MCP2161871.1"/>
    <property type="molecule type" value="Genomic_DNA"/>
</dbReference>
<evidence type="ECO:0008006" key="4">
    <source>
        <dbReference type="Google" id="ProtNLM"/>
    </source>
</evidence>
<comment type="caution">
    <text evidence="2">The sequence shown here is derived from an EMBL/GenBank/DDBJ whole genome shotgun (WGS) entry which is preliminary data.</text>
</comment>
<keyword evidence="1" id="KW-0812">Transmembrane</keyword>
<accession>A0ABT1H3P6</accession>
<reference evidence="2 3" key="1">
    <citation type="submission" date="2022-06" db="EMBL/GenBank/DDBJ databases">
        <title>Genomic Encyclopedia of Archaeal and Bacterial Type Strains, Phase II (KMG-II): from individual species to whole genera.</title>
        <authorList>
            <person name="Goeker M."/>
        </authorList>
    </citation>
    <scope>NUCLEOTIDE SEQUENCE [LARGE SCALE GENOMIC DNA]</scope>
    <source>
        <strain evidence="2 3">DSM 45037</strain>
    </source>
</reference>
<dbReference type="Proteomes" id="UP001205740">
    <property type="component" value="Unassembled WGS sequence"/>
</dbReference>
<feature type="transmembrane region" description="Helical" evidence="1">
    <location>
        <begin position="22"/>
        <end position="42"/>
    </location>
</feature>
<feature type="transmembrane region" description="Helical" evidence="1">
    <location>
        <begin position="48"/>
        <end position="69"/>
    </location>
</feature>
<organism evidence="2 3">
    <name type="scientific">Williamsia serinedens</name>
    <dbReference type="NCBI Taxonomy" id="391736"/>
    <lineage>
        <taxon>Bacteria</taxon>
        <taxon>Bacillati</taxon>
        <taxon>Actinomycetota</taxon>
        <taxon>Actinomycetes</taxon>
        <taxon>Mycobacteriales</taxon>
        <taxon>Nocardiaceae</taxon>
        <taxon>Williamsia</taxon>
    </lineage>
</organism>
<name>A0ABT1H3P6_9NOCA</name>
<dbReference type="RefSeq" id="WP_253655443.1">
    <property type="nucleotide sequence ID" value="NZ_BAAAOE010000001.1"/>
</dbReference>
<sequence length="352" mass="36779">MLLIDDATPRDARALIGMHTPAARWVVGVYLSCIAFALLAVTPRTVTAIAAMIVGLGITGSATVALIAVRGDPLPRMAATAMASAPGVSCAIILAGCGRDLPAPVSGWSHGIGTMVLAFMCVRGRTGSAWCGMALMLAVYVARFSLLGEGPLDNIGNVLIDLGPLVMATVFSLTLRPGAKLVFDLRDAGKRRSAELAAAEATSLERDAQLRELDRLARPLLDRIAAGEHLDDDDRLACRLLEAHLRDRLRAPGLDDPAIADAARSARARGVEVVLLDDSGGPDGLDVGARARVTDAVVQALASTHSGDVRVRLLPPGRAAAASVIVRDESGVRRLDLDDSGRQMRRATASPG</sequence>
<proteinExistence type="predicted"/>
<keyword evidence="1" id="KW-0472">Membrane</keyword>
<evidence type="ECO:0000256" key="1">
    <source>
        <dbReference type="SAM" id="Phobius"/>
    </source>
</evidence>